<dbReference type="InterPro" id="IPR036388">
    <property type="entry name" value="WH-like_DNA-bd_sf"/>
</dbReference>
<keyword evidence="1" id="KW-0238">DNA-binding</keyword>
<sequence>MEPKKRHKTEIMEINWKQQKVISNPLRSRMIALLFEQPMTPKQTADLLGKNPGTVYYHIQQLVKHDILEIESVDTEKGVVEKYYRAKAVSFRNPEQESPPGYVDGRTINTYLSKKLVDQLSEDLQDLFYKYGHLSYKEKDSEEQSPYAIEYLIKAYKEEDEDI</sequence>
<dbReference type="AlphaFoldDB" id="A0A4Y9A8E4"/>
<dbReference type="EMBL" id="SRHY01000049">
    <property type="protein sequence ID" value="TFJ91512.1"/>
    <property type="molecule type" value="Genomic_DNA"/>
</dbReference>
<keyword evidence="3" id="KW-1185">Reference proteome</keyword>
<dbReference type="InterPro" id="IPR036390">
    <property type="entry name" value="WH_DNA-bd_sf"/>
</dbReference>
<name>A0A4Y9A8E4_9BACI</name>
<dbReference type="SUPFAM" id="SSF46785">
    <property type="entry name" value="Winged helix' DNA-binding domain"/>
    <property type="match status" value="1"/>
</dbReference>
<reference evidence="2 3" key="1">
    <citation type="submission" date="2019-03" db="EMBL/GenBank/DDBJ databases">
        <title>Genome sequence of Lentibacillus salicampi ATCC BAA-719.</title>
        <authorList>
            <person name="Maclea K.S."/>
            <person name="Simoes Junior M."/>
        </authorList>
    </citation>
    <scope>NUCLEOTIDE SEQUENCE [LARGE SCALE GENOMIC DNA]</scope>
    <source>
        <strain evidence="2 3">ATCC BAA-719</strain>
    </source>
</reference>
<dbReference type="Gene3D" id="1.10.10.10">
    <property type="entry name" value="Winged helix-like DNA-binding domain superfamily/Winged helix DNA-binding domain"/>
    <property type="match status" value="1"/>
</dbReference>
<dbReference type="OrthoDB" id="2651007at2"/>
<dbReference type="GO" id="GO:0003677">
    <property type="term" value="F:DNA binding"/>
    <property type="evidence" value="ECO:0007669"/>
    <property type="project" value="UniProtKB-KW"/>
</dbReference>
<accession>A0A4Y9A8E4</accession>
<evidence type="ECO:0000313" key="3">
    <source>
        <dbReference type="Proteomes" id="UP000298484"/>
    </source>
</evidence>
<comment type="caution">
    <text evidence="2">The sequence shown here is derived from an EMBL/GenBank/DDBJ whole genome shotgun (WGS) entry which is preliminary data.</text>
</comment>
<gene>
    <name evidence="2" type="ORF">E4U82_17145</name>
</gene>
<dbReference type="RefSeq" id="WP_135111395.1">
    <property type="nucleotide sequence ID" value="NZ_SRHY01000049.1"/>
</dbReference>
<evidence type="ECO:0000313" key="2">
    <source>
        <dbReference type="EMBL" id="TFJ91512.1"/>
    </source>
</evidence>
<dbReference type="InterPro" id="IPR011991">
    <property type="entry name" value="ArsR-like_HTH"/>
</dbReference>
<dbReference type="Pfam" id="PF12840">
    <property type="entry name" value="HTH_20"/>
    <property type="match status" value="1"/>
</dbReference>
<dbReference type="Proteomes" id="UP000298484">
    <property type="component" value="Unassembled WGS sequence"/>
</dbReference>
<protein>
    <submittedName>
        <fullName evidence="2">ArsR family transcriptional regulator</fullName>
    </submittedName>
</protein>
<organism evidence="2 3">
    <name type="scientific">Lentibacillus salicampi</name>
    <dbReference type="NCBI Taxonomy" id="175306"/>
    <lineage>
        <taxon>Bacteria</taxon>
        <taxon>Bacillati</taxon>
        <taxon>Bacillota</taxon>
        <taxon>Bacilli</taxon>
        <taxon>Bacillales</taxon>
        <taxon>Bacillaceae</taxon>
        <taxon>Lentibacillus</taxon>
    </lineage>
</organism>
<proteinExistence type="predicted"/>
<evidence type="ECO:0000256" key="1">
    <source>
        <dbReference type="ARBA" id="ARBA00023125"/>
    </source>
</evidence>
<dbReference type="CDD" id="cd00090">
    <property type="entry name" value="HTH_ARSR"/>
    <property type="match status" value="1"/>
</dbReference>